<evidence type="ECO:0000313" key="1">
    <source>
        <dbReference type="EMBL" id="GFD07013.1"/>
    </source>
</evidence>
<proteinExistence type="predicted"/>
<sequence>LELEHKAFWALKHTNFDLKTAGDHRKLQLNELSELRDQAYEKSFIYKERTMKLHDEKIKNRIFNVGDQVLLFNFRLKIFLGKLKSCWSGPFIISEIYPYGTAKLNHSDGSNFKVNCHRFKHYHGGDPPPLEIPDVHNFPKDN</sequence>
<keyword evidence="1" id="KW-0695">RNA-directed DNA polymerase</keyword>
<reference evidence="1" key="1">
    <citation type="journal article" date="2019" name="Sci. Rep.">
        <title>Draft genome of Tanacetum cinerariifolium, the natural source of mosquito coil.</title>
        <authorList>
            <person name="Yamashiro T."/>
            <person name="Shiraishi A."/>
            <person name="Satake H."/>
            <person name="Nakayama K."/>
        </authorList>
    </citation>
    <scope>NUCLEOTIDE SEQUENCE</scope>
</reference>
<accession>A0A699TBW0</accession>
<dbReference type="GO" id="GO:0003964">
    <property type="term" value="F:RNA-directed DNA polymerase activity"/>
    <property type="evidence" value="ECO:0007669"/>
    <property type="project" value="UniProtKB-KW"/>
</dbReference>
<name>A0A699TBW0_TANCI</name>
<feature type="non-terminal residue" evidence="1">
    <location>
        <position position="1"/>
    </location>
</feature>
<protein>
    <submittedName>
        <fullName evidence="1">Reverse transcriptase domain-containing protein</fullName>
    </submittedName>
</protein>
<dbReference type="EMBL" id="BKCJ011228749">
    <property type="protein sequence ID" value="GFD07013.1"/>
    <property type="molecule type" value="Genomic_DNA"/>
</dbReference>
<keyword evidence="1" id="KW-0548">Nucleotidyltransferase</keyword>
<comment type="caution">
    <text evidence="1">The sequence shown here is derived from an EMBL/GenBank/DDBJ whole genome shotgun (WGS) entry which is preliminary data.</text>
</comment>
<keyword evidence="1" id="KW-0808">Transferase</keyword>
<dbReference type="AlphaFoldDB" id="A0A699TBW0"/>
<organism evidence="1">
    <name type="scientific">Tanacetum cinerariifolium</name>
    <name type="common">Dalmatian daisy</name>
    <name type="synonym">Chrysanthemum cinerariifolium</name>
    <dbReference type="NCBI Taxonomy" id="118510"/>
    <lineage>
        <taxon>Eukaryota</taxon>
        <taxon>Viridiplantae</taxon>
        <taxon>Streptophyta</taxon>
        <taxon>Embryophyta</taxon>
        <taxon>Tracheophyta</taxon>
        <taxon>Spermatophyta</taxon>
        <taxon>Magnoliopsida</taxon>
        <taxon>eudicotyledons</taxon>
        <taxon>Gunneridae</taxon>
        <taxon>Pentapetalae</taxon>
        <taxon>asterids</taxon>
        <taxon>campanulids</taxon>
        <taxon>Asterales</taxon>
        <taxon>Asteraceae</taxon>
        <taxon>Asteroideae</taxon>
        <taxon>Anthemideae</taxon>
        <taxon>Anthemidinae</taxon>
        <taxon>Tanacetum</taxon>
    </lineage>
</organism>
<gene>
    <name evidence="1" type="ORF">Tci_878982</name>
</gene>